<dbReference type="Gene3D" id="3.90.1150.10">
    <property type="entry name" value="Aspartate Aminotransferase, domain 1"/>
    <property type="match status" value="1"/>
</dbReference>
<keyword evidence="1 5" id="KW-0032">Aminotransferase</keyword>
<evidence type="ECO:0000256" key="3">
    <source>
        <dbReference type="ARBA" id="ARBA00022679"/>
    </source>
</evidence>
<keyword evidence="2 5" id="KW-0028">Amino-acid biosynthesis</keyword>
<evidence type="ECO:0000256" key="1">
    <source>
        <dbReference type="ARBA" id="ARBA00022576"/>
    </source>
</evidence>
<feature type="binding site" evidence="5">
    <location>
        <position position="121"/>
    </location>
    <ligand>
        <name>pyridoxal 5'-phosphate</name>
        <dbReference type="ChEBI" id="CHEBI:597326"/>
    </ligand>
</feature>
<reference evidence="6 7" key="1">
    <citation type="submission" date="2023-04" db="EMBL/GenBank/DDBJ databases">
        <title>Genome sequence of Halobacillus naozhouensis KACC 21980.</title>
        <authorList>
            <person name="Kim S."/>
            <person name="Heo J."/>
            <person name="Kwon S.-W."/>
        </authorList>
    </citation>
    <scope>NUCLEOTIDE SEQUENCE [LARGE SCALE GENOMIC DNA]</scope>
    <source>
        <strain evidence="6 7">KCTC 13234</strain>
    </source>
</reference>
<dbReference type="Proteomes" id="UP001221597">
    <property type="component" value="Chromosome"/>
</dbReference>
<dbReference type="PANTHER" id="PTHR11986:SF79">
    <property type="entry name" value="ACETYLORNITHINE AMINOTRANSFERASE, MITOCHONDRIAL"/>
    <property type="match status" value="1"/>
</dbReference>
<evidence type="ECO:0000313" key="7">
    <source>
        <dbReference type="Proteomes" id="UP001221597"/>
    </source>
</evidence>
<name>A0ABY8IZ45_9BACI</name>
<feature type="binding site" evidence="5">
    <location>
        <position position="264"/>
    </location>
    <ligand>
        <name>pyridoxal 5'-phosphate</name>
        <dbReference type="ChEBI" id="CHEBI:597326"/>
    </ligand>
</feature>
<comment type="cofactor">
    <cofactor evidence="5">
        <name>pyridoxal 5'-phosphate</name>
        <dbReference type="ChEBI" id="CHEBI:597326"/>
    </cofactor>
    <text evidence="5">Binds 1 pyridoxal phosphate per subunit.</text>
</comment>
<keyword evidence="5" id="KW-0963">Cytoplasm</keyword>
<dbReference type="Pfam" id="PF00202">
    <property type="entry name" value="Aminotran_3"/>
    <property type="match status" value="1"/>
</dbReference>
<evidence type="ECO:0000256" key="4">
    <source>
        <dbReference type="ARBA" id="ARBA00022898"/>
    </source>
</evidence>
<protein>
    <recommendedName>
        <fullName evidence="5">Acetylornithine aminotransferase</fullName>
        <shortName evidence="5">ACOAT</shortName>
        <ecNumber evidence="5">2.6.1.11</ecNumber>
    </recommendedName>
</protein>
<keyword evidence="7" id="KW-1185">Reference proteome</keyword>
<organism evidence="6 7">
    <name type="scientific">Halobacillus naozhouensis</name>
    <dbReference type="NCBI Taxonomy" id="554880"/>
    <lineage>
        <taxon>Bacteria</taxon>
        <taxon>Bacillati</taxon>
        <taxon>Bacillota</taxon>
        <taxon>Bacilli</taxon>
        <taxon>Bacillales</taxon>
        <taxon>Bacillaceae</taxon>
        <taxon>Halobacillus</taxon>
    </lineage>
</organism>
<dbReference type="PANTHER" id="PTHR11986">
    <property type="entry name" value="AMINOTRANSFERASE CLASS III"/>
    <property type="match status" value="1"/>
</dbReference>
<dbReference type="InterPro" id="IPR015424">
    <property type="entry name" value="PyrdxlP-dep_Trfase"/>
</dbReference>
<accession>A0ABY8IZ45</accession>
<dbReference type="NCBIfam" id="TIGR00707">
    <property type="entry name" value="argD"/>
    <property type="match status" value="1"/>
</dbReference>
<gene>
    <name evidence="5" type="primary">argD</name>
    <name evidence="6" type="ORF">P9989_20255</name>
</gene>
<comment type="subunit">
    <text evidence="5">Homodimer.</text>
</comment>
<dbReference type="NCBIfam" id="NF002325">
    <property type="entry name" value="PRK01278.1"/>
    <property type="match status" value="1"/>
</dbReference>
<feature type="binding site" evidence="5">
    <location>
        <position position="263"/>
    </location>
    <ligand>
        <name>N(2)-acetyl-L-ornithine</name>
        <dbReference type="ChEBI" id="CHEBI:57805"/>
    </ligand>
</feature>
<feature type="modified residue" description="N6-(pyridoxal phosphate)lysine" evidence="5">
    <location>
        <position position="235"/>
    </location>
</feature>
<dbReference type="InterPro" id="IPR004636">
    <property type="entry name" value="AcOrn/SuccOrn_fam"/>
</dbReference>
<comment type="similarity">
    <text evidence="5">Belongs to the class-III pyridoxal-phosphate-dependent aminotransferase family. ArgD subfamily.</text>
</comment>
<evidence type="ECO:0000313" key="6">
    <source>
        <dbReference type="EMBL" id="WFT74652.1"/>
    </source>
</evidence>
<dbReference type="GO" id="GO:0003992">
    <property type="term" value="F:N2-acetyl-L-ornithine:2-oxoglutarate 5-aminotransferase activity"/>
    <property type="evidence" value="ECO:0007669"/>
    <property type="project" value="UniProtKB-EC"/>
</dbReference>
<dbReference type="InterPro" id="IPR005814">
    <property type="entry name" value="Aminotrans_3"/>
</dbReference>
<dbReference type="RefSeq" id="WP_283076648.1">
    <property type="nucleotide sequence ID" value="NZ_CP121671.1"/>
</dbReference>
<evidence type="ECO:0000256" key="2">
    <source>
        <dbReference type="ARBA" id="ARBA00022605"/>
    </source>
</evidence>
<keyword evidence="4 5" id="KW-0663">Pyridoxal phosphate</keyword>
<dbReference type="PIRSF" id="PIRSF000521">
    <property type="entry name" value="Transaminase_4ab_Lys_Orn"/>
    <property type="match status" value="1"/>
</dbReference>
<dbReference type="InterPro" id="IPR015421">
    <property type="entry name" value="PyrdxlP-dep_Trfase_major"/>
</dbReference>
<dbReference type="PROSITE" id="PS00600">
    <property type="entry name" value="AA_TRANSFER_CLASS_3"/>
    <property type="match status" value="1"/>
</dbReference>
<dbReference type="EMBL" id="CP121671">
    <property type="protein sequence ID" value="WFT74652.1"/>
    <property type="molecule type" value="Genomic_DNA"/>
</dbReference>
<dbReference type="SUPFAM" id="SSF53383">
    <property type="entry name" value="PLP-dependent transferases"/>
    <property type="match status" value="1"/>
</dbReference>
<dbReference type="InterPro" id="IPR050103">
    <property type="entry name" value="Class-III_PLP-dep_AT"/>
</dbReference>
<keyword evidence="3 5" id="KW-0808">Transferase</keyword>
<dbReference type="NCBIfam" id="NF002797">
    <property type="entry name" value="PRK02936.1"/>
    <property type="match status" value="1"/>
</dbReference>
<comment type="subcellular location">
    <subcellularLocation>
        <location evidence="5">Cytoplasm</location>
    </subcellularLocation>
</comment>
<dbReference type="CDD" id="cd00610">
    <property type="entry name" value="OAT_like"/>
    <property type="match status" value="1"/>
</dbReference>
<keyword evidence="5" id="KW-0055">Arginine biosynthesis</keyword>
<feature type="binding site" evidence="5">
    <location>
        <begin position="206"/>
        <end position="209"/>
    </location>
    <ligand>
        <name>pyridoxal 5'-phosphate</name>
        <dbReference type="ChEBI" id="CHEBI:597326"/>
    </ligand>
</feature>
<dbReference type="EC" id="2.6.1.11" evidence="5"/>
<feature type="binding site" evidence="5">
    <location>
        <position position="124"/>
    </location>
    <ligand>
        <name>N(2)-acetyl-L-ornithine</name>
        <dbReference type="ChEBI" id="CHEBI:57805"/>
    </ligand>
</feature>
<feature type="binding site" evidence="5">
    <location>
        <begin position="94"/>
        <end position="95"/>
    </location>
    <ligand>
        <name>pyridoxal 5'-phosphate</name>
        <dbReference type="ChEBI" id="CHEBI:597326"/>
    </ligand>
</feature>
<dbReference type="InterPro" id="IPR049704">
    <property type="entry name" value="Aminotrans_3_PPA_site"/>
</dbReference>
<comment type="pathway">
    <text evidence="5">Amino-acid biosynthesis; L-arginine biosynthesis; N(2)-acetyl-L-ornithine from L-glutamate: step 4/4.</text>
</comment>
<proteinExistence type="inferred from homology"/>
<dbReference type="InterPro" id="IPR015422">
    <property type="entry name" value="PyrdxlP-dep_Trfase_small"/>
</dbReference>
<evidence type="ECO:0000256" key="5">
    <source>
        <dbReference type="HAMAP-Rule" id="MF_01107"/>
    </source>
</evidence>
<comment type="miscellaneous">
    <text evidence="5">May also have succinyldiaminopimelate aminotransferase activity, thus carrying out the corresponding step in lysine biosynthesis.</text>
</comment>
<dbReference type="Gene3D" id="3.40.640.10">
    <property type="entry name" value="Type I PLP-dependent aspartate aminotransferase-like (Major domain)"/>
    <property type="match status" value="1"/>
</dbReference>
<sequence>MNLFPTYKRFPLTVESGNGTTVVDNQGNEYLDFVSGIAVCNLGHRPPTVQQAIAEQLDKLWHVSNLYHIPLQQEAAELLTNVTNLDYVFFCNSGAEANEAAIKLARKHTGKEKIITFKNSFHGRTFATMSATGQGKVQEGYGTMLPTFEYLPYNDTKALENLHGEDIAAIMVEVIQGEGGLVEGSAAFLEAAQEKSWELGALLIVDEVQTGIGRTGAPFAYQHAELDPDIVTAAKGLGSGFPVGAMIGKEPLADSFNPGSHGTTFGGNPLAMAAVKATLEAIFNYHFLQEVKEKGAFLQKELQTRLLPLLTVQEVRGQGLMIGVEVKASVPSIIEELRGQGLLAVPAGVNVIRLLPPLNVSYDEIQTAVQRLESVLKQTKAADEDKLNTH</sequence>
<comment type="catalytic activity">
    <reaction evidence="5">
        <text>N(2)-acetyl-L-ornithine + 2-oxoglutarate = N-acetyl-L-glutamate 5-semialdehyde + L-glutamate</text>
        <dbReference type="Rhea" id="RHEA:18049"/>
        <dbReference type="ChEBI" id="CHEBI:16810"/>
        <dbReference type="ChEBI" id="CHEBI:29123"/>
        <dbReference type="ChEBI" id="CHEBI:29985"/>
        <dbReference type="ChEBI" id="CHEBI:57805"/>
        <dbReference type="EC" id="2.6.1.11"/>
    </reaction>
</comment>
<dbReference type="HAMAP" id="MF_01107">
    <property type="entry name" value="ArgD_aminotrans_3"/>
    <property type="match status" value="1"/>
</dbReference>